<evidence type="ECO:0000256" key="5">
    <source>
        <dbReference type="ARBA" id="ARBA00023136"/>
    </source>
</evidence>
<dbReference type="Pfam" id="PF02653">
    <property type="entry name" value="BPD_transp_2"/>
    <property type="match status" value="1"/>
</dbReference>
<keyword evidence="8" id="KW-1185">Reference proteome</keyword>
<organism evidence="7 8">
    <name type="scientific">Paenibacillus zeirhizosphaerae</name>
    <dbReference type="NCBI Taxonomy" id="2987519"/>
    <lineage>
        <taxon>Bacteria</taxon>
        <taxon>Bacillati</taxon>
        <taxon>Bacillota</taxon>
        <taxon>Bacilli</taxon>
        <taxon>Bacillales</taxon>
        <taxon>Paenibacillaceae</taxon>
        <taxon>Paenibacillus</taxon>
    </lineage>
</organism>
<gene>
    <name evidence="7" type="ORF">OIN60_03575</name>
</gene>
<feature type="transmembrane region" description="Helical" evidence="6">
    <location>
        <begin position="12"/>
        <end position="37"/>
    </location>
</feature>
<keyword evidence="4 6" id="KW-1133">Transmembrane helix</keyword>
<protein>
    <submittedName>
        <fullName evidence="7">ABC transporter permease</fullName>
    </submittedName>
</protein>
<keyword evidence="3 6" id="KW-0812">Transmembrane</keyword>
<evidence type="ECO:0000313" key="8">
    <source>
        <dbReference type="Proteomes" id="UP001241848"/>
    </source>
</evidence>
<keyword evidence="5 6" id="KW-0472">Membrane</keyword>
<reference evidence="7 8" key="1">
    <citation type="submission" date="2022-10" db="EMBL/GenBank/DDBJ databases">
        <title>Paenibacillus description and whole genome data of maize root bacterial community.</title>
        <authorList>
            <person name="Marton D."/>
            <person name="Farkas M."/>
            <person name="Cserhati M."/>
        </authorList>
    </citation>
    <scope>NUCLEOTIDE SEQUENCE [LARGE SCALE GENOMIC DNA]</scope>
    <source>
        <strain evidence="7 8">P96</strain>
    </source>
</reference>
<evidence type="ECO:0000256" key="4">
    <source>
        <dbReference type="ARBA" id="ARBA00022989"/>
    </source>
</evidence>
<evidence type="ECO:0000256" key="1">
    <source>
        <dbReference type="ARBA" id="ARBA00004651"/>
    </source>
</evidence>
<dbReference type="PANTHER" id="PTHR47089">
    <property type="entry name" value="ABC TRANSPORTER, PERMEASE PROTEIN"/>
    <property type="match status" value="1"/>
</dbReference>
<dbReference type="RefSeq" id="WP_305753503.1">
    <property type="nucleotide sequence ID" value="NZ_JAPCKK010000006.1"/>
</dbReference>
<feature type="transmembrane region" description="Helical" evidence="6">
    <location>
        <begin position="107"/>
        <end position="127"/>
    </location>
</feature>
<accession>A0ABT9FMB7</accession>
<name>A0ABT9FMB7_9BACL</name>
<feature type="transmembrane region" description="Helical" evidence="6">
    <location>
        <begin position="139"/>
        <end position="158"/>
    </location>
</feature>
<keyword evidence="2" id="KW-1003">Cell membrane</keyword>
<dbReference type="PANTHER" id="PTHR47089:SF1">
    <property type="entry name" value="GUANOSINE ABC TRANSPORTER PERMEASE PROTEIN NUPP"/>
    <property type="match status" value="1"/>
</dbReference>
<proteinExistence type="predicted"/>
<dbReference type="Proteomes" id="UP001241848">
    <property type="component" value="Unassembled WGS sequence"/>
</dbReference>
<dbReference type="InterPro" id="IPR001851">
    <property type="entry name" value="ABC_transp_permease"/>
</dbReference>
<evidence type="ECO:0000256" key="3">
    <source>
        <dbReference type="ARBA" id="ARBA00022692"/>
    </source>
</evidence>
<sequence length="355" mass="37090">MNVVKQNVKALIQPLLAVLIGLLAGAAAILIVGGSVIETYTEMWNGAFGSFYFVTNTLARATPIILAGLGVALAFRAGFFNMGAEGQMILGGLSAALTALYLPGPGWLVLIISLLAGIAAGGIWSVLAGWLDARFGMNLLITTLLLNYIASLFAGYMVSYPFKDTTGSAAMAQTAMIDQNIWLPKLFQGMGLHAGFVLAVAAALLLYGFMKKTVAGYEIRMLGSNPFFASYGGVKRGRMMIAAMLASGALAGLAGAGEVLGTQYRFLDGSLSSAGYAWSGIMATLLANSHPLGTAVAAILLSALQTGAMGVERNTEVPLEVASVIQAVLTLFVSARIGYAIWKRRKEKKNNGTTA</sequence>
<feature type="transmembrane region" description="Helical" evidence="6">
    <location>
        <begin position="190"/>
        <end position="210"/>
    </location>
</feature>
<dbReference type="CDD" id="cd06580">
    <property type="entry name" value="TM_PBP1_transp_TpRbsC_like"/>
    <property type="match status" value="1"/>
</dbReference>
<evidence type="ECO:0000256" key="2">
    <source>
        <dbReference type="ARBA" id="ARBA00022475"/>
    </source>
</evidence>
<feature type="transmembrane region" description="Helical" evidence="6">
    <location>
        <begin position="239"/>
        <end position="257"/>
    </location>
</feature>
<dbReference type="EMBL" id="JAPCKK010000006">
    <property type="protein sequence ID" value="MDP4095871.1"/>
    <property type="molecule type" value="Genomic_DNA"/>
</dbReference>
<comment type="caution">
    <text evidence="7">The sequence shown here is derived from an EMBL/GenBank/DDBJ whole genome shotgun (WGS) entry which is preliminary data.</text>
</comment>
<evidence type="ECO:0000313" key="7">
    <source>
        <dbReference type="EMBL" id="MDP4095871.1"/>
    </source>
</evidence>
<feature type="transmembrane region" description="Helical" evidence="6">
    <location>
        <begin position="57"/>
        <end position="75"/>
    </location>
</feature>
<comment type="subcellular location">
    <subcellularLocation>
        <location evidence="1">Cell membrane</location>
        <topology evidence="1">Multi-pass membrane protein</topology>
    </subcellularLocation>
</comment>
<evidence type="ECO:0000256" key="6">
    <source>
        <dbReference type="SAM" id="Phobius"/>
    </source>
</evidence>